<dbReference type="EMBL" id="JAMSHT010000001">
    <property type="protein sequence ID" value="MCM8556676.1"/>
    <property type="molecule type" value="Genomic_DNA"/>
</dbReference>
<accession>A0A9X2J2V5</accession>
<gene>
    <name evidence="4" type="primary">proC</name>
    <name evidence="7" type="ORF">NDO55_02420</name>
</gene>
<keyword evidence="4" id="KW-0641">Proline biosynthesis</keyword>
<dbReference type="InterPro" id="IPR036291">
    <property type="entry name" value="NAD(P)-bd_dom_sf"/>
</dbReference>
<keyword evidence="3 4" id="KW-0560">Oxidoreductase</keyword>
<dbReference type="GO" id="GO:0004735">
    <property type="term" value="F:pyrroline-5-carboxylate reductase activity"/>
    <property type="evidence" value="ECO:0007669"/>
    <property type="project" value="UniProtKB-UniRule"/>
</dbReference>
<dbReference type="Pfam" id="PF14748">
    <property type="entry name" value="P5CR_dimer"/>
    <property type="match status" value="1"/>
</dbReference>
<dbReference type="PANTHER" id="PTHR11645:SF0">
    <property type="entry name" value="PYRROLINE-5-CARBOXYLATE REDUCTASE 3"/>
    <property type="match status" value="1"/>
</dbReference>
<proteinExistence type="inferred from homology"/>
<evidence type="ECO:0000259" key="6">
    <source>
        <dbReference type="Pfam" id="PF14748"/>
    </source>
</evidence>
<dbReference type="Gene3D" id="3.40.50.720">
    <property type="entry name" value="NAD(P)-binding Rossmann-like Domain"/>
    <property type="match status" value="1"/>
</dbReference>
<dbReference type="GO" id="GO:0005737">
    <property type="term" value="C:cytoplasm"/>
    <property type="evidence" value="ECO:0007669"/>
    <property type="project" value="UniProtKB-SubCell"/>
</dbReference>
<evidence type="ECO:0000256" key="2">
    <source>
        <dbReference type="ARBA" id="ARBA00022857"/>
    </source>
</evidence>
<reference evidence="7" key="1">
    <citation type="submission" date="2022-06" db="EMBL/GenBank/DDBJ databases">
        <title>Sphingomicrobium sedimins sp. nov., a marine bacterium isolated from tidal flat.</title>
        <authorList>
            <person name="Kim C.-H."/>
            <person name="Yoo Y."/>
            <person name="Kim J.-J."/>
        </authorList>
    </citation>
    <scope>NUCLEOTIDE SEQUENCE</scope>
    <source>
        <strain evidence="7">GRR-S6-50</strain>
    </source>
</reference>
<keyword evidence="8" id="KW-1185">Reference proteome</keyword>
<comment type="catalytic activity">
    <reaction evidence="4">
        <text>L-proline + NAD(+) = (S)-1-pyrroline-5-carboxylate + NADH + 2 H(+)</text>
        <dbReference type="Rhea" id="RHEA:14105"/>
        <dbReference type="ChEBI" id="CHEBI:15378"/>
        <dbReference type="ChEBI" id="CHEBI:17388"/>
        <dbReference type="ChEBI" id="CHEBI:57540"/>
        <dbReference type="ChEBI" id="CHEBI:57945"/>
        <dbReference type="ChEBI" id="CHEBI:60039"/>
        <dbReference type="EC" id="1.5.1.2"/>
    </reaction>
</comment>
<sequence length="249" mass="25994">MGSALLEYWKKGDEDFTIVDPAMEEAPDGVRLFADRDAIADETFDVVILAIKPQLIHCVMPDYAANLAEDGYVLSIAAGASIRTISNATGTERIIRVMPNLPAAIGKGASGLTSADAITVRHKAHALDLMSRTGGVVTVADEDALDRVTAVAGSGPGYVFEFARAYVDAASQLGIRTEDARKLVLQTMAGTIALALDRGDQSLAELRDDVTSKGGTTAAGLKALNGSGAVSRAVEDCLAAAYGRAVQLR</sequence>
<comment type="similarity">
    <text evidence="1 4">Belongs to the pyrroline-5-carboxylate reductase family.</text>
</comment>
<dbReference type="PANTHER" id="PTHR11645">
    <property type="entry name" value="PYRROLINE-5-CARBOXYLATE REDUCTASE"/>
    <property type="match status" value="1"/>
</dbReference>
<comment type="pathway">
    <text evidence="4">Amino-acid biosynthesis; L-proline biosynthesis; L-proline from L-glutamate 5-semialdehyde: step 1/1.</text>
</comment>
<dbReference type="PIRSF" id="PIRSF000193">
    <property type="entry name" value="Pyrrol-5-carb_rd"/>
    <property type="match status" value="1"/>
</dbReference>
<dbReference type="EC" id="1.5.1.2" evidence="4"/>
<dbReference type="SUPFAM" id="SSF51735">
    <property type="entry name" value="NAD(P)-binding Rossmann-fold domains"/>
    <property type="match status" value="1"/>
</dbReference>
<comment type="catalytic activity">
    <reaction evidence="4">
        <text>L-proline + NADP(+) = (S)-1-pyrroline-5-carboxylate + NADPH + 2 H(+)</text>
        <dbReference type="Rhea" id="RHEA:14109"/>
        <dbReference type="ChEBI" id="CHEBI:15378"/>
        <dbReference type="ChEBI" id="CHEBI:17388"/>
        <dbReference type="ChEBI" id="CHEBI:57783"/>
        <dbReference type="ChEBI" id="CHEBI:58349"/>
        <dbReference type="ChEBI" id="CHEBI:60039"/>
        <dbReference type="EC" id="1.5.1.2"/>
    </reaction>
</comment>
<dbReference type="PROSITE" id="PS00521">
    <property type="entry name" value="P5CR"/>
    <property type="match status" value="1"/>
</dbReference>
<dbReference type="InterPro" id="IPR008927">
    <property type="entry name" value="6-PGluconate_DH-like_C_sf"/>
</dbReference>
<dbReference type="Proteomes" id="UP001155128">
    <property type="component" value="Unassembled WGS sequence"/>
</dbReference>
<name>A0A9X2J2V5_9SPHN</name>
<dbReference type="FunFam" id="1.10.3730.10:FF:000001">
    <property type="entry name" value="Pyrroline-5-carboxylate reductase"/>
    <property type="match status" value="1"/>
</dbReference>
<comment type="subcellular location">
    <subcellularLocation>
        <location evidence="4">Cytoplasm</location>
    </subcellularLocation>
</comment>
<comment type="function">
    <text evidence="4">Catalyzes the reduction of 1-pyrroline-5-carboxylate (PCA) to L-proline.</text>
</comment>
<dbReference type="AlphaFoldDB" id="A0A9X2J2V5"/>
<comment type="caution">
    <text evidence="7">The sequence shown here is derived from an EMBL/GenBank/DDBJ whole genome shotgun (WGS) entry which is preliminary data.</text>
</comment>
<dbReference type="InterPro" id="IPR000304">
    <property type="entry name" value="Pyrroline-COOH_reductase"/>
</dbReference>
<evidence type="ECO:0000313" key="8">
    <source>
        <dbReference type="Proteomes" id="UP001155128"/>
    </source>
</evidence>
<feature type="binding site" evidence="5">
    <location>
        <begin position="50"/>
        <end position="53"/>
    </location>
    <ligand>
        <name>NADP(+)</name>
        <dbReference type="ChEBI" id="CHEBI:58349"/>
    </ligand>
</feature>
<dbReference type="HAMAP" id="MF_01925">
    <property type="entry name" value="P5C_reductase"/>
    <property type="match status" value="1"/>
</dbReference>
<dbReference type="GO" id="GO:0055129">
    <property type="term" value="P:L-proline biosynthetic process"/>
    <property type="evidence" value="ECO:0007669"/>
    <property type="project" value="UniProtKB-UniRule"/>
</dbReference>
<dbReference type="InterPro" id="IPR029036">
    <property type="entry name" value="P5CR_dimer"/>
</dbReference>
<dbReference type="InterPro" id="IPR053790">
    <property type="entry name" value="P5CR-like_CS"/>
</dbReference>
<evidence type="ECO:0000256" key="4">
    <source>
        <dbReference type="HAMAP-Rule" id="MF_01925"/>
    </source>
</evidence>
<evidence type="ECO:0000313" key="7">
    <source>
        <dbReference type="EMBL" id="MCM8556676.1"/>
    </source>
</evidence>
<keyword evidence="4" id="KW-0963">Cytoplasm</keyword>
<keyword evidence="2 4" id="KW-0521">NADP</keyword>
<evidence type="ECO:0000256" key="5">
    <source>
        <dbReference type="PIRSR" id="PIRSR000193-1"/>
    </source>
</evidence>
<feature type="domain" description="Pyrroline-5-carboxylate reductase dimerisation" evidence="6">
    <location>
        <begin position="142"/>
        <end position="247"/>
    </location>
</feature>
<evidence type="ECO:0000256" key="1">
    <source>
        <dbReference type="ARBA" id="ARBA00005525"/>
    </source>
</evidence>
<protein>
    <recommendedName>
        <fullName evidence="4">Pyrroline-5-carboxylate reductase</fullName>
        <shortName evidence="4">P5C reductase</shortName>
        <shortName evidence="4">P5CR</shortName>
        <ecNumber evidence="4">1.5.1.2</ecNumber>
    </recommendedName>
    <alternativeName>
        <fullName evidence="4">PCA reductase</fullName>
    </alternativeName>
</protein>
<dbReference type="SUPFAM" id="SSF48179">
    <property type="entry name" value="6-phosphogluconate dehydrogenase C-terminal domain-like"/>
    <property type="match status" value="1"/>
</dbReference>
<dbReference type="Gene3D" id="1.10.3730.10">
    <property type="entry name" value="ProC C-terminal domain-like"/>
    <property type="match status" value="1"/>
</dbReference>
<keyword evidence="4" id="KW-0028">Amino-acid biosynthesis</keyword>
<organism evidence="7 8">
    <name type="scientific">Sphingomicrobium sediminis</name>
    <dbReference type="NCBI Taxonomy" id="2950949"/>
    <lineage>
        <taxon>Bacteria</taxon>
        <taxon>Pseudomonadati</taxon>
        <taxon>Pseudomonadota</taxon>
        <taxon>Alphaproteobacteria</taxon>
        <taxon>Sphingomonadales</taxon>
        <taxon>Sphingomonadaceae</taxon>
        <taxon>Sphingomicrobium</taxon>
    </lineage>
</organism>
<evidence type="ECO:0000256" key="3">
    <source>
        <dbReference type="ARBA" id="ARBA00023002"/>
    </source>
</evidence>